<feature type="compositionally biased region" description="Basic and acidic residues" evidence="1">
    <location>
        <begin position="43"/>
        <end position="58"/>
    </location>
</feature>
<feature type="region of interest" description="Disordered" evidence="1">
    <location>
        <begin position="1"/>
        <end position="89"/>
    </location>
</feature>
<evidence type="ECO:0000313" key="2">
    <source>
        <dbReference type="EMBL" id="KAF2446852.1"/>
    </source>
</evidence>
<feature type="compositionally biased region" description="Polar residues" evidence="1">
    <location>
        <begin position="79"/>
        <end position="88"/>
    </location>
</feature>
<gene>
    <name evidence="2" type="ORF">P171DRAFT_240447</name>
</gene>
<keyword evidence="3" id="KW-1185">Reference proteome</keyword>
<proteinExistence type="predicted"/>
<feature type="compositionally biased region" description="Polar residues" evidence="1">
    <location>
        <begin position="256"/>
        <end position="266"/>
    </location>
</feature>
<feature type="region of interest" description="Disordered" evidence="1">
    <location>
        <begin position="256"/>
        <end position="300"/>
    </location>
</feature>
<feature type="region of interest" description="Disordered" evidence="1">
    <location>
        <begin position="322"/>
        <end position="369"/>
    </location>
</feature>
<evidence type="ECO:0000313" key="3">
    <source>
        <dbReference type="Proteomes" id="UP000799764"/>
    </source>
</evidence>
<protein>
    <submittedName>
        <fullName evidence="2">Uncharacterized protein</fullName>
    </submittedName>
</protein>
<accession>A0A9P4PMS0</accession>
<dbReference type="Proteomes" id="UP000799764">
    <property type="component" value="Unassembled WGS sequence"/>
</dbReference>
<feature type="compositionally biased region" description="Basic and acidic residues" evidence="1">
    <location>
        <begin position="267"/>
        <end position="293"/>
    </location>
</feature>
<dbReference type="OrthoDB" id="3769170at2759"/>
<feature type="compositionally biased region" description="Basic and acidic residues" evidence="1">
    <location>
        <begin position="325"/>
        <end position="342"/>
    </location>
</feature>
<reference evidence="2" key="1">
    <citation type="journal article" date="2020" name="Stud. Mycol.">
        <title>101 Dothideomycetes genomes: a test case for predicting lifestyles and emergence of pathogens.</title>
        <authorList>
            <person name="Haridas S."/>
            <person name="Albert R."/>
            <person name="Binder M."/>
            <person name="Bloem J."/>
            <person name="Labutti K."/>
            <person name="Salamov A."/>
            <person name="Andreopoulos B."/>
            <person name="Baker S."/>
            <person name="Barry K."/>
            <person name="Bills G."/>
            <person name="Bluhm B."/>
            <person name="Cannon C."/>
            <person name="Castanera R."/>
            <person name="Culley D."/>
            <person name="Daum C."/>
            <person name="Ezra D."/>
            <person name="Gonzalez J."/>
            <person name="Henrissat B."/>
            <person name="Kuo A."/>
            <person name="Liang C."/>
            <person name="Lipzen A."/>
            <person name="Lutzoni F."/>
            <person name="Magnuson J."/>
            <person name="Mondo S."/>
            <person name="Nolan M."/>
            <person name="Ohm R."/>
            <person name="Pangilinan J."/>
            <person name="Park H.-J."/>
            <person name="Ramirez L."/>
            <person name="Alfaro M."/>
            <person name="Sun H."/>
            <person name="Tritt A."/>
            <person name="Yoshinaga Y."/>
            <person name="Zwiers L.-H."/>
            <person name="Turgeon B."/>
            <person name="Goodwin S."/>
            <person name="Spatafora J."/>
            <person name="Crous P."/>
            <person name="Grigoriev I."/>
        </authorList>
    </citation>
    <scope>NUCLEOTIDE SEQUENCE</scope>
    <source>
        <strain evidence="2">CBS 690.94</strain>
    </source>
</reference>
<name>A0A9P4PMS0_9PLEO</name>
<feature type="region of interest" description="Disordered" evidence="1">
    <location>
        <begin position="206"/>
        <end position="230"/>
    </location>
</feature>
<sequence>MPLRGSKRPSVVDGKVLEPEWDQVPRTYGSFNQDTLARIAKAQAEHADTARPTSERPHSRSSSPRHPPRGASLNWGASIHSTSSQQPANRRYYNDALSDEDRTALAIGDLNHNLREWTGDRLVQYHVSRIELVPYTDKRQEIIAEILDDKRSSEELVLKSARQAKRFVSSPLNKLQIFKEVKTHTKQTYNEAASSTVDLRAASTPSFLLSPTSPASPTSPETPAPRDGFPFSLVEAQSTHKGTSSNGDYFSTQMLSSSMVRSPHTSESSRDSSHNRGRAPDRHPLVRKADRNTSRVRSSLASEALPYVAKADVTFDAFLAPHASGKGETHRDSIYTKQEEQPRNFSRRLSKMPSMPQLKKRASQAFNLR</sequence>
<comment type="caution">
    <text evidence="2">The sequence shown here is derived from an EMBL/GenBank/DDBJ whole genome shotgun (WGS) entry which is preliminary data.</text>
</comment>
<dbReference type="AlphaFoldDB" id="A0A9P4PMS0"/>
<feature type="compositionally biased region" description="Low complexity" evidence="1">
    <location>
        <begin position="206"/>
        <end position="221"/>
    </location>
</feature>
<evidence type="ECO:0000256" key="1">
    <source>
        <dbReference type="SAM" id="MobiDB-lite"/>
    </source>
</evidence>
<dbReference type="EMBL" id="MU001497">
    <property type="protein sequence ID" value="KAF2446852.1"/>
    <property type="molecule type" value="Genomic_DNA"/>
</dbReference>
<organism evidence="2 3">
    <name type="scientific">Karstenula rhodostoma CBS 690.94</name>
    <dbReference type="NCBI Taxonomy" id="1392251"/>
    <lineage>
        <taxon>Eukaryota</taxon>
        <taxon>Fungi</taxon>
        <taxon>Dikarya</taxon>
        <taxon>Ascomycota</taxon>
        <taxon>Pezizomycotina</taxon>
        <taxon>Dothideomycetes</taxon>
        <taxon>Pleosporomycetidae</taxon>
        <taxon>Pleosporales</taxon>
        <taxon>Massarineae</taxon>
        <taxon>Didymosphaeriaceae</taxon>
        <taxon>Karstenula</taxon>
    </lineage>
</organism>